<evidence type="ECO:0000313" key="1">
    <source>
        <dbReference type="EMBL" id="MBB5719053.1"/>
    </source>
</evidence>
<dbReference type="RefSeq" id="WP_184003438.1">
    <property type="nucleotide sequence ID" value="NZ_BAABIF010000002.1"/>
</dbReference>
<evidence type="ECO:0000313" key="2">
    <source>
        <dbReference type="Proteomes" id="UP000554342"/>
    </source>
</evidence>
<dbReference type="AlphaFoldDB" id="A0A840YZH6"/>
<name>A0A840YZH6_9SPHN</name>
<gene>
    <name evidence="1" type="ORF">FHR23_001991</name>
</gene>
<dbReference type="SUPFAM" id="SSF48452">
    <property type="entry name" value="TPR-like"/>
    <property type="match status" value="1"/>
</dbReference>
<organism evidence="1 2">
    <name type="scientific">Stakelama sediminis</name>
    <dbReference type="NCBI Taxonomy" id="463200"/>
    <lineage>
        <taxon>Bacteria</taxon>
        <taxon>Pseudomonadati</taxon>
        <taxon>Pseudomonadota</taxon>
        <taxon>Alphaproteobacteria</taxon>
        <taxon>Sphingomonadales</taxon>
        <taxon>Sphingomonadaceae</taxon>
        <taxon>Stakelama</taxon>
    </lineage>
</organism>
<keyword evidence="2" id="KW-1185">Reference proteome</keyword>
<accession>A0A840YZH6</accession>
<reference evidence="1 2" key="1">
    <citation type="submission" date="2020-08" db="EMBL/GenBank/DDBJ databases">
        <title>Genomic Encyclopedia of Type Strains, Phase IV (KMG-IV): sequencing the most valuable type-strain genomes for metagenomic binning, comparative biology and taxonomic classification.</title>
        <authorList>
            <person name="Goeker M."/>
        </authorList>
    </citation>
    <scope>NUCLEOTIDE SEQUENCE [LARGE SCALE GENOMIC DNA]</scope>
    <source>
        <strain evidence="1 2">DSM 27203</strain>
    </source>
</reference>
<evidence type="ECO:0008006" key="3">
    <source>
        <dbReference type="Google" id="ProtNLM"/>
    </source>
</evidence>
<comment type="caution">
    <text evidence="1">The sequence shown here is derived from an EMBL/GenBank/DDBJ whole genome shotgun (WGS) entry which is preliminary data.</text>
</comment>
<proteinExistence type="predicted"/>
<dbReference type="Proteomes" id="UP000554342">
    <property type="component" value="Unassembled WGS sequence"/>
</dbReference>
<dbReference type="Gene3D" id="1.25.40.10">
    <property type="entry name" value="Tetratricopeptide repeat domain"/>
    <property type="match status" value="1"/>
</dbReference>
<protein>
    <recommendedName>
        <fullName evidence="3">Tetratricopeptide repeat protein</fullName>
    </recommendedName>
</protein>
<dbReference type="EMBL" id="JACIJI010000003">
    <property type="protein sequence ID" value="MBB5719053.1"/>
    <property type="molecule type" value="Genomic_DNA"/>
</dbReference>
<dbReference type="InterPro" id="IPR011990">
    <property type="entry name" value="TPR-like_helical_dom_sf"/>
</dbReference>
<sequence>MIGLFAALLLLQAVPQPAPPSDAEAAQKAQTINTLPTDAAKVDAMAKLIASLPSDSRIRPTLICWRSSLIQKLKRPDALAEARQCAQVNPDFPPAQWMLIQALLDKGLLVEAAHFIETGVQEKPELFARLDSDTIASLARRLDYAGQSEEKLHLLTTLADAGFHRDHPMEYSGYAEAGIRQHLARNDSPAAVKLLDGVLDPQDILTMLVDRRYQAIWPDIEQWSGGTLAKQRDALVAHAQTEYQYDPNPQKRLDLANALYSTGHPAEAIAMLQKEVAEPDAMKTIGEFGYVMTLIRLTRFRQETGDGDLDSVTALERSQLSGPIASGNPQWNLVPNLAKTYLMADKPARALALLNRFDTSKNAGLEDAQANGYFVALRACALYGMGNSDTAAPLVNTLEQKFSANKSALIIGVGCTSDQTAQIALIRSALEDPSRRGDMLLNLTRARQAADMPPTDPTDILYRKLVKTPQIKALLAQYARPLPPSYIPALHEWRKPA</sequence>